<dbReference type="GO" id="GO:0020037">
    <property type="term" value="F:heme binding"/>
    <property type="evidence" value="ECO:0007669"/>
    <property type="project" value="InterPro"/>
</dbReference>
<dbReference type="AlphaFoldDB" id="A0A0D0DEI2"/>
<evidence type="ECO:0000313" key="12">
    <source>
        <dbReference type="Proteomes" id="UP000054538"/>
    </source>
</evidence>
<dbReference type="GO" id="GO:0005506">
    <property type="term" value="F:iron ion binding"/>
    <property type="evidence" value="ECO:0007669"/>
    <property type="project" value="InterPro"/>
</dbReference>
<keyword evidence="6 10" id="KW-0560">Oxidoreductase</keyword>
<dbReference type="PANTHER" id="PTHR46300:SF5">
    <property type="entry name" value="CYTOCHROME P450"/>
    <property type="match status" value="1"/>
</dbReference>
<accession>A0A0D0DEI2</accession>
<evidence type="ECO:0000256" key="2">
    <source>
        <dbReference type="ARBA" id="ARBA00005179"/>
    </source>
</evidence>
<evidence type="ECO:0000256" key="9">
    <source>
        <dbReference type="PIRSR" id="PIRSR602401-1"/>
    </source>
</evidence>
<dbReference type="Pfam" id="PF00067">
    <property type="entry name" value="p450"/>
    <property type="match status" value="1"/>
</dbReference>
<evidence type="ECO:0000256" key="8">
    <source>
        <dbReference type="ARBA" id="ARBA00023033"/>
    </source>
</evidence>
<keyword evidence="4 9" id="KW-0349">Heme</keyword>
<proteinExistence type="inferred from homology"/>
<organism evidence="11 12">
    <name type="scientific">Paxillus rubicundulus Ve08.2h10</name>
    <dbReference type="NCBI Taxonomy" id="930991"/>
    <lineage>
        <taxon>Eukaryota</taxon>
        <taxon>Fungi</taxon>
        <taxon>Dikarya</taxon>
        <taxon>Basidiomycota</taxon>
        <taxon>Agaricomycotina</taxon>
        <taxon>Agaricomycetes</taxon>
        <taxon>Agaricomycetidae</taxon>
        <taxon>Boletales</taxon>
        <taxon>Paxilineae</taxon>
        <taxon>Paxillaceae</taxon>
        <taxon>Paxillus</taxon>
    </lineage>
</organism>
<keyword evidence="8 10" id="KW-0503">Monooxygenase</keyword>
<dbReference type="InParanoid" id="A0A0D0DEI2"/>
<dbReference type="CDD" id="cd11065">
    <property type="entry name" value="CYP64-like"/>
    <property type="match status" value="1"/>
</dbReference>
<evidence type="ECO:0008006" key="13">
    <source>
        <dbReference type="Google" id="ProtNLM"/>
    </source>
</evidence>
<dbReference type="InterPro" id="IPR050364">
    <property type="entry name" value="Cytochrome_P450_fung"/>
</dbReference>
<dbReference type="GO" id="GO:0016705">
    <property type="term" value="F:oxidoreductase activity, acting on paired donors, with incorporation or reduction of molecular oxygen"/>
    <property type="evidence" value="ECO:0007669"/>
    <property type="project" value="InterPro"/>
</dbReference>
<dbReference type="EMBL" id="KN826311">
    <property type="protein sequence ID" value="KIK79319.1"/>
    <property type="molecule type" value="Genomic_DNA"/>
</dbReference>
<dbReference type="PRINTS" id="PR00385">
    <property type="entry name" value="P450"/>
</dbReference>
<evidence type="ECO:0000256" key="5">
    <source>
        <dbReference type="ARBA" id="ARBA00022723"/>
    </source>
</evidence>
<evidence type="ECO:0000256" key="10">
    <source>
        <dbReference type="RuleBase" id="RU000461"/>
    </source>
</evidence>
<evidence type="ECO:0000256" key="7">
    <source>
        <dbReference type="ARBA" id="ARBA00023004"/>
    </source>
</evidence>
<feature type="binding site" description="axial binding residue" evidence="9">
    <location>
        <position position="449"/>
    </location>
    <ligand>
        <name>heme</name>
        <dbReference type="ChEBI" id="CHEBI:30413"/>
    </ligand>
    <ligandPart>
        <name>Fe</name>
        <dbReference type="ChEBI" id="CHEBI:18248"/>
    </ligandPart>
</feature>
<protein>
    <recommendedName>
        <fullName evidence="13">Cytochrome P450</fullName>
    </recommendedName>
</protein>
<dbReference type="Proteomes" id="UP000054538">
    <property type="component" value="Unassembled WGS sequence"/>
</dbReference>
<dbReference type="Gene3D" id="1.10.630.10">
    <property type="entry name" value="Cytochrome P450"/>
    <property type="match status" value="1"/>
</dbReference>
<keyword evidence="12" id="KW-1185">Reference proteome</keyword>
<comment type="similarity">
    <text evidence="3 10">Belongs to the cytochrome P450 family.</text>
</comment>
<dbReference type="InterPro" id="IPR017972">
    <property type="entry name" value="Cyt_P450_CS"/>
</dbReference>
<dbReference type="InterPro" id="IPR036396">
    <property type="entry name" value="Cyt_P450_sf"/>
</dbReference>
<evidence type="ECO:0000256" key="6">
    <source>
        <dbReference type="ARBA" id="ARBA00023002"/>
    </source>
</evidence>
<evidence type="ECO:0000313" key="11">
    <source>
        <dbReference type="EMBL" id="KIK79319.1"/>
    </source>
</evidence>
<name>A0A0D0DEI2_9AGAM</name>
<dbReference type="HOGENOM" id="CLU_001570_2_3_1"/>
<comment type="pathway">
    <text evidence="2">Secondary metabolite biosynthesis.</text>
</comment>
<gene>
    <name evidence="11" type="ORF">PAXRUDRAFT_283227</name>
</gene>
<dbReference type="PANTHER" id="PTHR46300">
    <property type="entry name" value="P450, PUTATIVE (EUROFUNG)-RELATED-RELATED"/>
    <property type="match status" value="1"/>
</dbReference>
<dbReference type="PRINTS" id="PR00463">
    <property type="entry name" value="EP450I"/>
</dbReference>
<evidence type="ECO:0000256" key="3">
    <source>
        <dbReference type="ARBA" id="ARBA00010617"/>
    </source>
</evidence>
<dbReference type="OrthoDB" id="2789670at2759"/>
<comment type="cofactor">
    <cofactor evidence="1 9">
        <name>heme</name>
        <dbReference type="ChEBI" id="CHEBI:30413"/>
    </cofactor>
</comment>
<dbReference type="SUPFAM" id="SSF48264">
    <property type="entry name" value="Cytochrome P450"/>
    <property type="match status" value="1"/>
</dbReference>
<keyword evidence="7 9" id="KW-0408">Iron</keyword>
<reference evidence="12" key="2">
    <citation type="submission" date="2015-01" db="EMBL/GenBank/DDBJ databases">
        <title>Evolutionary Origins and Diversification of the Mycorrhizal Mutualists.</title>
        <authorList>
            <consortium name="DOE Joint Genome Institute"/>
            <consortium name="Mycorrhizal Genomics Consortium"/>
            <person name="Kohler A."/>
            <person name="Kuo A."/>
            <person name="Nagy L.G."/>
            <person name="Floudas D."/>
            <person name="Copeland A."/>
            <person name="Barry K.W."/>
            <person name="Cichocki N."/>
            <person name="Veneault-Fourrey C."/>
            <person name="LaButti K."/>
            <person name="Lindquist E.A."/>
            <person name="Lipzen A."/>
            <person name="Lundell T."/>
            <person name="Morin E."/>
            <person name="Murat C."/>
            <person name="Riley R."/>
            <person name="Ohm R."/>
            <person name="Sun H."/>
            <person name="Tunlid A."/>
            <person name="Henrissat B."/>
            <person name="Grigoriev I.V."/>
            <person name="Hibbett D.S."/>
            <person name="Martin F."/>
        </authorList>
    </citation>
    <scope>NUCLEOTIDE SEQUENCE [LARGE SCALE GENOMIC DNA]</scope>
    <source>
        <strain evidence="12">Ve08.2h10</strain>
    </source>
</reference>
<sequence length="523" mass="59250">MFYSIPSDTGLLLVLISVVALDIIRRLVRSSRERRSSPLPPGPTPIPLLGNVLSVNIEEPWKTYTAWKAVYGQVLYARLLDQEVIVLSSQSDAVELLEKRSRIYSDRPFLATRELYGFGFIFSFQGYDNHWRLCRRIFHQTFRADTVMAFWPMQLRRVLKMIVNVIDDPDRYASYYSTFSAAVALSAVYGYEPVPGNDSMVHTVDDFIHAALPATTPEKAVLYRMFPFLWRIPDWLPGTSLKREAKTSCDCGVNMVETPFRYAQKHMETNQDPTFSVVSDHTARIQQYDEPYRSDYMKALKHASSTALLASTQTTTSTIMVFTLAMVQNPRIWKRAQAEIDAVLGTDKLPSFEDRPFLPYIEAILRETQRWQPVLALGIPHATISSDTYKGFYIPRGATVIANVWAISRDEARYPNAEKFIPERFLTAEGTLTDDNPAKYVFGFGRRICPGRDIGDASVWSAIAMMLATLDFTLAKDGEGKDIIPEPKYANGIARHPETFPCCISPRPHISKASLERVLARNG</sequence>
<dbReference type="GO" id="GO:0004497">
    <property type="term" value="F:monooxygenase activity"/>
    <property type="evidence" value="ECO:0007669"/>
    <property type="project" value="UniProtKB-KW"/>
</dbReference>
<evidence type="ECO:0000256" key="1">
    <source>
        <dbReference type="ARBA" id="ARBA00001971"/>
    </source>
</evidence>
<dbReference type="InterPro" id="IPR001128">
    <property type="entry name" value="Cyt_P450"/>
</dbReference>
<dbReference type="STRING" id="930991.A0A0D0DEI2"/>
<evidence type="ECO:0000256" key="4">
    <source>
        <dbReference type="ARBA" id="ARBA00022617"/>
    </source>
</evidence>
<dbReference type="InterPro" id="IPR002401">
    <property type="entry name" value="Cyt_P450_E_grp-I"/>
</dbReference>
<reference evidence="11 12" key="1">
    <citation type="submission" date="2014-04" db="EMBL/GenBank/DDBJ databases">
        <authorList>
            <consortium name="DOE Joint Genome Institute"/>
            <person name="Kuo A."/>
            <person name="Kohler A."/>
            <person name="Jargeat P."/>
            <person name="Nagy L.G."/>
            <person name="Floudas D."/>
            <person name="Copeland A."/>
            <person name="Barry K.W."/>
            <person name="Cichocki N."/>
            <person name="Veneault-Fourrey C."/>
            <person name="LaButti K."/>
            <person name="Lindquist E.A."/>
            <person name="Lipzen A."/>
            <person name="Lundell T."/>
            <person name="Morin E."/>
            <person name="Murat C."/>
            <person name="Sun H."/>
            <person name="Tunlid A."/>
            <person name="Henrissat B."/>
            <person name="Grigoriev I.V."/>
            <person name="Hibbett D.S."/>
            <person name="Martin F."/>
            <person name="Nordberg H.P."/>
            <person name="Cantor M.N."/>
            <person name="Hua S.X."/>
        </authorList>
    </citation>
    <scope>NUCLEOTIDE SEQUENCE [LARGE SCALE GENOMIC DNA]</scope>
    <source>
        <strain evidence="11 12">Ve08.2h10</strain>
    </source>
</reference>
<keyword evidence="5 9" id="KW-0479">Metal-binding</keyword>
<dbReference type="PROSITE" id="PS00086">
    <property type="entry name" value="CYTOCHROME_P450"/>
    <property type="match status" value="1"/>
</dbReference>